<sequence>MGKNNVKIYAYKCNMCFGGEVRCASGEGYRCHCDGYGSRYCYEPKMILELDVGDIKKNNKNNKIIFKGKYNGYGDIILNINKNDLDDYKNKPDPYYIKNKNITWQDFDLRPRVERNYYNNKNNSKEKKIMIKIAYESGRYLFKKGVNIYCNSCYNQL</sequence>
<reference evidence="1" key="1">
    <citation type="submission" date="2018-11" db="EMBL/GenBank/DDBJ databases">
        <title>A distinct lineage of giant viruses engineers rhodopsin photosystems in predatory marine eukaryotes.</title>
        <authorList>
            <person name="Needham D.M."/>
            <person name="Yoshizawa S."/>
            <person name="Hosaka T."/>
            <person name="Poirier C."/>
            <person name="Choi C.-J."/>
            <person name="Hehenberger E."/>
            <person name="Irwin N.A.T."/>
            <person name="Wilken S."/>
            <person name="Yung C.-M."/>
            <person name="Bachy C."/>
            <person name="Kurihara R."/>
            <person name="Nakajima Y."/>
            <person name="Kojima K."/>
            <person name="Kimura-Someya T."/>
            <person name="Leonard G."/>
            <person name="Malmstrom R.R."/>
            <person name="Mende D."/>
            <person name="Olson D.K."/>
            <person name="Sudo Y."/>
            <person name="Sudek S."/>
            <person name="Richards T.A."/>
            <person name="DeLong E.F."/>
            <person name="Keeling P.J."/>
            <person name="Santoro A.E."/>
            <person name="Shirouzu M."/>
            <person name="Iwasaki W."/>
            <person name="Worden A.Z."/>
        </authorList>
    </citation>
    <scope>NUCLEOTIDE SEQUENCE</scope>
</reference>
<gene>
    <name evidence="1" type="ORF">3_57</name>
</gene>
<protein>
    <submittedName>
        <fullName evidence="1">Uncharacterized protein</fullName>
    </submittedName>
</protein>
<evidence type="ECO:0000313" key="1">
    <source>
        <dbReference type="EMBL" id="QDY52078.1"/>
    </source>
</evidence>
<dbReference type="EMBL" id="MK250087">
    <property type="protein sequence ID" value="QDY52078.1"/>
    <property type="molecule type" value="Genomic_DNA"/>
</dbReference>
<proteinExistence type="predicted"/>
<accession>A0A5B8IFA4</accession>
<organism evidence="1">
    <name type="scientific">Mimiviridae sp. ChoanoV1</name>
    <dbReference type="NCBI Taxonomy" id="2596887"/>
    <lineage>
        <taxon>Viruses</taxon>
        <taxon>Varidnaviria</taxon>
        <taxon>Bamfordvirae</taxon>
        <taxon>Nucleocytoviricota</taxon>
        <taxon>Megaviricetes</taxon>
        <taxon>Imitervirales</taxon>
        <taxon>Schizomimiviridae</taxon>
    </lineage>
</organism>
<name>A0A5B8IFA4_9VIRU</name>